<organism evidence="2 3">
    <name type="scientific">Brassica napus</name>
    <name type="common">Rape</name>
    <dbReference type="NCBI Taxonomy" id="3708"/>
    <lineage>
        <taxon>Eukaryota</taxon>
        <taxon>Viridiplantae</taxon>
        <taxon>Streptophyta</taxon>
        <taxon>Embryophyta</taxon>
        <taxon>Tracheophyta</taxon>
        <taxon>Spermatophyta</taxon>
        <taxon>Magnoliopsida</taxon>
        <taxon>eudicotyledons</taxon>
        <taxon>Gunneridae</taxon>
        <taxon>Pentapetalae</taxon>
        <taxon>rosids</taxon>
        <taxon>malvids</taxon>
        <taxon>Brassicales</taxon>
        <taxon>Brassicaceae</taxon>
        <taxon>Brassiceae</taxon>
        <taxon>Brassica</taxon>
    </lineage>
</organism>
<dbReference type="EMBL" id="HG994368">
    <property type="protein sequence ID" value="CAF1850392.1"/>
    <property type="molecule type" value="Genomic_DNA"/>
</dbReference>
<keyword evidence="3" id="KW-1185">Reference proteome</keyword>
<evidence type="ECO:0000313" key="1">
    <source>
        <dbReference type="EMBL" id="CAF1850392.1"/>
    </source>
</evidence>
<reference evidence="1" key="3">
    <citation type="submission" date="2021-01" db="EMBL/GenBank/DDBJ databases">
        <authorList>
            <consortium name="Genoscope - CEA"/>
            <person name="William W."/>
        </authorList>
    </citation>
    <scope>NUCLEOTIDE SEQUENCE</scope>
</reference>
<accession>A0A078JBY8</accession>
<dbReference type="EMBL" id="LK034026">
    <property type="protein sequence ID" value="CDY61686.1"/>
    <property type="molecule type" value="Genomic_DNA"/>
</dbReference>
<proteinExistence type="predicted"/>
<dbReference type="AlphaFoldDB" id="A0A078JBY8"/>
<gene>
    <name evidence="2" type="primary">BnaCnng38280D</name>
    <name evidence="1" type="ORF">DARMORV10_C04P35830.1</name>
    <name evidence="2" type="ORF">GSBRNA2T00034225001</name>
</gene>
<dbReference type="Proteomes" id="UP000028999">
    <property type="component" value="Unassembled WGS sequence"/>
</dbReference>
<reference evidence="2" key="2">
    <citation type="submission" date="2014-06" db="EMBL/GenBank/DDBJ databases">
        <authorList>
            <person name="Genoscope - CEA"/>
        </authorList>
    </citation>
    <scope>NUCLEOTIDE SEQUENCE</scope>
</reference>
<name>A0A078JBY8_BRANA</name>
<dbReference type="Gramene" id="CDY61686">
    <property type="protein sequence ID" value="CDY61686"/>
    <property type="gene ID" value="GSBRNA2T00034225001"/>
</dbReference>
<dbReference type="Proteomes" id="UP001295469">
    <property type="component" value="Chromosome C04"/>
</dbReference>
<reference evidence="2 3" key="1">
    <citation type="journal article" date="2014" name="Science">
        <title>Plant genetics. Early allopolyploid evolution in the post-Neolithic Brassica napus oilseed genome.</title>
        <authorList>
            <person name="Chalhoub B."/>
            <person name="Denoeud F."/>
            <person name="Liu S."/>
            <person name="Parkin I.A."/>
            <person name="Tang H."/>
            <person name="Wang X."/>
            <person name="Chiquet J."/>
            <person name="Belcram H."/>
            <person name="Tong C."/>
            <person name="Samans B."/>
            <person name="Correa M."/>
            <person name="Da Silva C."/>
            <person name="Just J."/>
            <person name="Falentin C."/>
            <person name="Koh C.S."/>
            <person name="Le Clainche I."/>
            <person name="Bernard M."/>
            <person name="Bento P."/>
            <person name="Noel B."/>
            <person name="Labadie K."/>
            <person name="Alberti A."/>
            <person name="Charles M."/>
            <person name="Arnaud D."/>
            <person name="Guo H."/>
            <person name="Daviaud C."/>
            <person name="Alamery S."/>
            <person name="Jabbari K."/>
            <person name="Zhao M."/>
            <person name="Edger P.P."/>
            <person name="Chelaifa H."/>
            <person name="Tack D."/>
            <person name="Lassalle G."/>
            <person name="Mestiri I."/>
            <person name="Schnel N."/>
            <person name="Le Paslier M.C."/>
            <person name="Fan G."/>
            <person name="Renault V."/>
            <person name="Bayer P.E."/>
            <person name="Golicz A.A."/>
            <person name="Manoli S."/>
            <person name="Lee T.H."/>
            <person name="Thi V.H."/>
            <person name="Chalabi S."/>
            <person name="Hu Q."/>
            <person name="Fan C."/>
            <person name="Tollenaere R."/>
            <person name="Lu Y."/>
            <person name="Battail C."/>
            <person name="Shen J."/>
            <person name="Sidebottom C.H."/>
            <person name="Wang X."/>
            <person name="Canaguier A."/>
            <person name="Chauveau A."/>
            <person name="Berard A."/>
            <person name="Deniot G."/>
            <person name="Guan M."/>
            <person name="Liu Z."/>
            <person name="Sun F."/>
            <person name="Lim Y.P."/>
            <person name="Lyons E."/>
            <person name="Town C.D."/>
            <person name="Bancroft I."/>
            <person name="Wang X."/>
            <person name="Meng J."/>
            <person name="Ma J."/>
            <person name="Pires J.C."/>
            <person name="King G.J."/>
            <person name="Brunel D."/>
            <person name="Delourme R."/>
            <person name="Renard M."/>
            <person name="Aury J.M."/>
            <person name="Adams K.L."/>
            <person name="Batley J."/>
            <person name="Snowdon R.J."/>
            <person name="Tost J."/>
            <person name="Edwards D."/>
            <person name="Zhou Y."/>
            <person name="Hua W."/>
            <person name="Sharpe A.G."/>
            <person name="Paterson A.H."/>
            <person name="Guan C."/>
            <person name="Wincker P."/>
        </authorList>
    </citation>
    <scope>NUCLEOTIDE SEQUENCE [LARGE SCALE GENOMIC DNA]</scope>
    <source>
        <strain evidence="3">cv. Darmor-bzh</strain>
    </source>
</reference>
<protein>
    <submittedName>
        <fullName evidence="1">(rape) hypothetical protein</fullName>
    </submittedName>
    <submittedName>
        <fullName evidence="2">BnaCnng38280D protein</fullName>
    </submittedName>
</protein>
<dbReference type="OMA" id="GFELNNE"/>
<evidence type="ECO:0000313" key="2">
    <source>
        <dbReference type="EMBL" id="CDY61686.1"/>
    </source>
</evidence>
<sequence length="137" mass="16011">MWSRSKSEAAKRVAPILKKETANTSEMEWLRYTTTIHKITMLITGFELNNEQAEELKKNMSRETYKQLSRDSVCQLKALNVRTDESCTVTLIEKSVNKFILKWTLEVGKTIDFDFTNIFWKDDDHSGGCDRVYYATR</sequence>
<evidence type="ECO:0000313" key="3">
    <source>
        <dbReference type="Proteomes" id="UP000028999"/>
    </source>
</evidence>
<dbReference type="PaxDb" id="3708-A0A078JBY8"/>